<comment type="caution">
    <text evidence="1">The sequence shown here is derived from an EMBL/GenBank/DDBJ whole genome shotgun (WGS) entry which is preliminary data.</text>
</comment>
<protein>
    <submittedName>
        <fullName evidence="1">Uncharacterized protein</fullName>
    </submittedName>
</protein>
<gene>
    <name evidence="1" type="ORF">D6C13_03290</name>
</gene>
<accession>A0A419NDZ6</accession>
<dbReference type="EMBL" id="RAHH01000003">
    <property type="protein sequence ID" value="RJT46828.1"/>
    <property type="molecule type" value="Genomic_DNA"/>
</dbReference>
<proteinExistence type="predicted"/>
<evidence type="ECO:0000313" key="1">
    <source>
        <dbReference type="EMBL" id="RJT46828.1"/>
    </source>
</evidence>
<evidence type="ECO:0000313" key="2">
    <source>
        <dbReference type="Proteomes" id="UP000284908"/>
    </source>
</evidence>
<dbReference type="Proteomes" id="UP000284908">
    <property type="component" value="Unassembled WGS sequence"/>
</dbReference>
<dbReference type="AlphaFoldDB" id="A0A419NDZ6"/>
<organism evidence="1 2">
    <name type="scientific">Rahnella woolbedingensis</name>
    <dbReference type="NCBI Taxonomy" id="1510574"/>
    <lineage>
        <taxon>Bacteria</taxon>
        <taxon>Pseudomonadati</taxon>
        <taxon>Pseudomonadota</taxon>
        <taxon>Gammaproteobacteria</taxon>
        <taxon>Enterobacterales</taxon>
        <taxon>Yersiniaceae</taxon>
        <taxon>Rahnella</taxon>
    </lineage>
</organism>
<keyword evidence="2" id="KW-1185">Reference proteome</keyword>
<reference evidence="1 2" key="1">
    <citation type="submission" date="2018-09" db="EMBL/GenBank/DDBJ databases">
        <authorList>
            <person name="Le Fleche-Mateos A."/>
        </authorList>
    </citation>
    <scope>NUCLEOTIDE SEQUENCE [LARGE SCALE GENOMIC DNA]</scope>
    <source>
        <strain evidence="1 2">DSM 27399</strain>
    </source>
</reference>
<sequence>MTSGSRHTDSPFSFELTLRWPRYSAHPWASLLKEPLQAAFQSAPGRLVTHPGHILMYVTGGSLSCRLDSTRKILGNGLKRRLFCVTSLKNVISLNLLHQKSDIRHTTFM</sequence>
<name>A0A419NDZ6_9GAMM</name>